<dbReference type="EMBL" id="GACK01008894">
    <property type="protein sequence ID" value="JAA56140.1"/>
    <property type="molecule type" value="mRNA"/>
</dbReference>
<dbReference type="AlphaFoldDB" id="L7LWH2"/>
<reference evidence="1" key="1">
    <citation type="submission" date="2012-11" db="EMBL/GenBank/DDBJ databases">
        <authorList>
            <person name="Lucero-Rivera Y.E."/>
            <person name="Tovar-Ramirez D."/>
        </authorList>
    </citation>
    <scope>NUCLEOTIDE SEQUENCE</scope>
    <source>
        <tissue evidence="1">Salivary gland</tissue>
    </source>
</reference>
<sequence length="120" mass="13120">MMCAGYCSSLQLVVCSYLQSAPMQHRSLMGNSMFQCANVTACKPLVTRCFISNLMHFLKIRNNKTVGIIMDRNYMDTQGQMGGKTAGFDRGRSGGGGGGGWCITMIKTLKFVCSRFIPAL</sequence>
<evidence type="ECO:0000313" key="1">
    <source>
        <dbReference type="EMBL" id="JAA56140.1"/>
    </source>
</evidence>
<proteinExistence type="evidence at transcript level"/>
<name>L7LWH2_RHIPC</name>
<protein>
    <submittedName>
        <fullName evidence="1">Uncharacterized protein</fullName>
    </submittedName>
</protein>
<reference evidence="1" key="2">
    <citation type="journal article" date="2015" name="J. Proteomics">
        <title>Sexual differences in the sialomes of the zebra tick, Rhipicephalus pulchellus.</title>
        <authorList>
            <person name="Tan A.W."/>
            <person name="Francischetti I.M."/>
            <person name="Slovak M."/>
            <person name="Kini R.M."/>
            <person name="Ribeiro J.M."/>
        </authorList>
    </citation>
    <scope>NUCLEOTIDE SEQUENCE</scope>
    <source>
        <tissue evidence="1">Salivary gland</tissue>
    </source>
</reference>
<organism evidence="1">
    <name type="scientific">Rhipicephalus pulchellus</name>
    <name type="common">Yellow backed tick</name>
    <name type="synonym">Dermacentor pulchellus</name>
    <dbReference type="NCBI Taxonomy" id="72859"/>
    <lineage>
        <taxon>Eukaryota</taxon>
        <taxon>Metazoa</taxon>
        <taxon>Ecdysozoa</taxon>
        <taxon>Arthropoda</taxon>
        <taxon>Chelicerata</taxon>
        <taxon>Arachnida</taxon>
        <taxon>Acari</taxon>
        <taxon>Parasitiformes</taxon>
        <taxon>Ixodida</taxon>
        <taxon>Ixodoidea</taxon>
        <taxon>Ixodidae</taxon>
        <taxon>Rhipicephalinae</taxon>
        <taxon>Rhipicephalus</taxon>
        <taxon>Rhipicephalus</taxon>
    </lineage>
</organism>
<accession>L7LWH2</accession>